<keyword evidence="5 9" id="KW-0540">Nuclease</keyword>
<dbReference type="InterPro" id="IPR036389">
    <property type="entry name" value="RNase_III_sf"/>
</dbReference>
<dbReference type="SMART" id="SM00535">
    <property type="entry name" value="RIBOc"/>
    <property type="match status" value="1"/>
</dbReference>
<dbReference type="InterPro" id="IPR000999">
    <property type="entry name" value="RNase_III_dom"/>
</dbReference>
<feature type="binding site" evidence="9">
    <location>
        <position position="122"/>
    </location>
    <ligand>
        <name>Mg(2+)</name>
        <dbReference type="ChEBI" id="CHEBI:18420"/>
    </ligand>
</feature>
<feature type="domain" description="DRBM" evidence="10">
    <location>
        <begin position="159"/>
        <end position="228"/>
    </location>
</feature>
<dbReference type="GO" id="GO:0010468">
    <property type="term" value="P:regulation of gene expression"/>
    <property type="evidence" value="ECO:0007669"/>
    <property type="project" value="TreeGrafter"/>
</dbReference>
<dbReference type="InterPro" id="IPR011907">
    <property type="entry name" value="RNase_III"/>
</dbReference>
<dbReference type="GO" id="GO:0006397">
    <property type="term" value="P:mRNA processing"/>
    <property type="evidence" value="ECO:0007669"/>
    <property type="project" value="UniProtKB-UniRule"/>
</dbReference>
<dbReference type="Pfam" id="PF14622">
    <property type="entry name" value="Ribonucleas_3_3"/>
    <property type="match status" value="1"/>
</dbReference>
<dbReference type="GO" id="GO:0004525">
    <property type="term" value="F:ribonuclease III activity"/>
    <property type="evidence" value="ECO:0007669"/>
    <property type="project" value="UniProtKB-UniRule"/>
</dbReference>
<comment type="subcellular location">
    <subcellularLocation>
        <location evidence="9">Cytoplasm</location>
    </subcellularLocation>
</comment>
<dbReference type="SUPFAM" id="SSF69065">
    <property type="entry name" value="RNase III domain-like"/>
    <property type="match status" value="1"/>
</dbReference>
<evidence type="ECO:0000256" key="3">
    <source>
        <dbReference type="ARBA" id="ARBA00022552"/>
    </source>
</evidence>
<dbReference type="EMBL" id="RJQC01000001">
    <property type="protein sequence ID" value="RNM31236.1"/>
    <property type="molecule type" value="Genomic_DNA"/>
</dbReference>
<dbReference type="InterPro" id="IPR014720">
    <property type="entry name" value="dsRBD_dom"/>
</dbReference>
<dbReference type="PROSITE" id="PS50137">
    <property type="entry name" value="DS_RBD"/>
    <property type="match status" value="1"/>
</dbReference>
<accession>A0A3N0I3T1</accession>
<gene>
    <name evidence="9 12" type="primary">rnc</name>
    <name evidence="12" type="ORF">EDX97_01320</name>
</gene>
<comment type="subunit">
    <text evidence="9">Homodimer.</text>
</comment>
<keyword evidence="6 9" id="KW-0255">Endonuclease</keyword>
<evidence type="ECO:0000313" key="12">
    <source>
        <dbReference type="EMBL" id="RNM31236.1"/>
    </source>
</evidence>
<evidence type="ECO:0000256" key="4">
    <source>
        <dbReference type="ARBA" id="ARBA00022664"/>
    </source>
</evidence>
<comment type="caution">
    <text evidence="12">The sequence shown here is derived from an EMBL/GenBank/DDBJ whole genome shotgun (WGS) entry which is preliminary data.</text>
</comment>
<keyword evidence="7 9" id="KW-0378">Hydrolase</keyword>
<evidence type="ECO:0000256" key="9">
    <source>
        <dbReference type="HAMAP-Rule" id="MF_00104"/>
    </source>
</evidence>
<keyword evidence="4 9" id="KW-0507">mRNA processing</keyword>
<keyword evidence="9" id="KW-0819">tRNA processing</keyword>
<feature type="domain" description="RNase III" evidence="11">
    <location>
        <begin position="4"/>
        <end position="133"/>
    </location>
</feature>
<evidence type="ECO:0000256" key="7">
    <source>
        <dbReference type="ARBA" id="ARBA00022801"/>
    </source>
</evidence>
<name>A0A3N0I3T1_9FIRM</name>
<evidence type="ECO:0000256" key="2">
    <source>
        <dbReference type="ARBA" id="ARBA00010183"/>
    </source>
</evidence>
<dbReference type="AlphaFoldDB" id="A0A3N0I3T1"/>
<keyword evidence="3 9" id="KW-0698">rRNA processing</keyword>
<dbReference type="NCBIfam" id="TIGR02191">
    <property type="entry name" value="RNaseIII"/>
    <property type="match status" value="1"/>
</dbReference>
<evidence type="ECO:0000259" key="10">
    <source>
        <dbReference type="PROSITE" id="PS50137"/>
    </source>
</evidence>
<proteinExistence type="inferred from homology"/>
<evidence type="ECO:0000259" key="11">
    <source>
        <dbReference type="PROSITE" id="PS50142"/>
    </source>
</evidence>
<dbReference type="GO" id="GO:0006364">
    <property type="term" value="P:rRNA processing"/>
    <property type="evidence" value="ECO:0007669"/>
    <property type="project" value="UniProtKB-UniRule"/>
</dbReference>
<sequence length="228" mass="25834">MKTLSEWMHSQGYQTNNEDLYIEACTHSSYANEHAKDPIDNNERLEFMGDAVLQIWSSDQLIHMRPKLHEGQMTTLRAQTVCEATLAKLNDQLGWYEFLRLGAGEIKTGGRHRRSIMADQFEACIGAIYLDQGYAVCDEILTKVMKPEFSQPKSEDVTDYKTHLQEVIQADSRKTIQYRLLEETGPSNAPTFTMGVYLDDILLGKGTSGTKKKAEQKAAKDAFEKMAK</sequence>
<feature type="binding site" evidence="9">
    <location>
        <position position="46"/>
    </location>
    <ligand>
        <name>Mg(2+)</name>
        <dbReference type="ChEBI" id="CHEBI:18420"/>
    </ligand>
</feature>
<comment type="catalytic activity">
    <reaction evidence="1 9">
        <text>Endonucleolytic cleavage to 5'-phosphomonoester.</text>
        <dbReference type="EC" id="3.1.26.3"/>
    </reaction>
</comment>
<dbReference type="GO" id="GO:0008033">
    <property type="term" value="P:tRNA processing"/>
    <property type="evidence" value="ECO:0007669"/>
    <property type="project" value="UniProtKB-KW"/>
</dbReference>
<dbReference type="CDD" id="cd00593">
    <property type="entry name" value="RIBOc"/>
    <property type="match status" value="1"/>
</dbReference>
<dbReference type="FunFam" id="1.10.1520.10:FF:000001">
    <property type="entry name" value="Ribonuclease 3"/>
    <property type="match status" value="1"/>
</dbReference>
<comment type="function">
    <text evidence="9">Digests double-stranded RNA. Involved in the processing of primary rRNA transcript to yield the immediate precursors to the large and small rRNAs (23S and 16S). Processes some mRNAs, and tRNAs when they are encoded in the rRNA operon. Processes pre-crRNA and tracrRNA of type II CRISPR loci if present in the organism.</text>
</comment>
<dbReference type="RefSeq" id="WP_128519402.1">
    <property type="nucleotide sequence ID" value="NZ_CAUWBR010000024.1"/>
</dbReference>
<comment type="cofactor">
    <cofactor evidence="9">
        <name>Mg(2+)</name>
        <dbReference type="ChEBI" id="CHEBI:18420"/>
    </cofactor>
</comment>
<dbReference type="GO" id="GO:0005737">
    <property type="term" value="C:cytoplasm"/>
    <property type="evidence" value="ECO:0007669"/>
    <property type="project" value="UniProtKB-SubCell"/>
</dbReference>
<keyword evidence="13" id="KW-1185">Reference proteome</keyword>
<dbReference type="CDD" id="cd10845">
    <property type="entry name" value="DSRM_RNAse_III_family"/>
    <property type="match status" value="1"/>
</dbReference>
<dbReference type="GO" id="GO:0003725">
    <property type="term" value="F:double-stranded RNA binding"/>
    <property type="evidence" value="ECO:0007669"/>
    <property type="project" value="TreeGrafter"/>
</dbReference>
<dbReference type="GO" id="GO:0019843">
    <property type="term" value="F:rRNA binding"/>
    <property type="evidence" value="ECO:0007669"/>
    <property type="project" value="UniProtKB-KW"/>
</dbReference>
<dbReference type="HAMAP" id="MF_00104">
    <property type="entry name" value="RNase_III"/>
    <property type="match status" value="1"/>
</dbReference>
<feature type="active site" evidence="9">
    <location>
        <position position="122"/>
    </location>
</feature>
<evidence type="ECO:0000256" key="5">
    <source>
        <dbReference type="ARBA" id="ARBA00022722"/>
    </source>
</evidence>
<organism evidence="12 13">
    <name type="scientific">Absicoccus porci</name>
    <dbReference type="NCBI Taxonomy" id="2486576"/>
    <lineage>
        <taxon>Bacteria</taxon>
        <taxon>Bacillati</taxon>
        <taxon>Bacillota</taxon>
        <taxon>Erysipelotrichia</taxon>
        <taxon>Erysipelotrichales</taxon>
        <taxon>Erysipelotrichaceae</taxon>
        <taxon>Absicoccus</taxon>
    </lineage>
</organism>
<evidence type="ECO:0000313" key="13">
    <source>
        <dbReference type="Proteomes" id="UP000276568"/>
    </source>
</evidence>
<dbReference type="GO" id="GO:0046872">
    <property type="term" value="F:metal ion binding"/>
    <property type="evidence" value="ECO:0007669"/>
    <property type="project" value="UniProtKB-KW"/>
</dbReference>
<dbReference type="PANTHER" id="PTHR11207:SF0">
    <property type="entry name" value="RIBONUCLEASE 3"/>
    <property type="match status" value="1"/>
</dbReference>
<dbReference type="EC" id="3.1.26.3" evidence="9"/>
<dbReference type="Proteomes" id="UP000276568">
    <property type="component" value="Unassembled WGS sequence"/>
</dbReference>
<protein>
    <recommendedName>
        <fullName evidence="9">Ribonuclease 3</fullName>
        <ecNumber evidence="9">3.1.26.3</ecNumber>
    </recommendedName>
    <alternativeName>
        <fullName evidence="9">Ribonuclease III</fullName>
        <shortName evidence="9">RNase III</shortName>
    </alternativeName>
</protein>
<feature type="active site" evidence="9">
    <location>
        <position position="50"/>
    </location>
</feature>
<evidence type="ECO:0000256" key="1">
    <source>
        <dbReference type="ARBA" id="ARBA00000109"/>
    </source>
</evidence>
<dbReference type="Gene3D" id="3.30.160.20">
    <property type="match status" value="1"/>
</dbReference>
<dbReference type="PROSITE" id="PS50142">
    <property type="entry name" value="RNASE_3_2"/>
    <property type="match status" value="1"/>
</dbReference>
<comment type="similarity">
    <text evidence="2">Belongs to the ribonuclease III family.</text>
</comment>
<dbReference type="SUPFAM" id="SSF54768">
    <property type="entry name" value="dsRNA-binding domain-like"/>
    <property type="match status" value="1"/>
</dbReference>
<keyword evidence="9" id="KW-0460">Magnesium</keyword>
<dbReference type="Gene3D" id="1.10.1520.10">
    <property type="entry name" value="Ribonuclease III domain"/>
    <property type="match status" value="1"/>
</dbReference>
<reference evidence="12 13" key="1">
    <citation type="submission" date="2018-11" db="EMBL/GenBank/DDBJ databases">
        <title>Clostridium sp. nov., a member of the family Erysipelotrichaceae isolated from pig faeces.</title>
        <authorList>
            <person name="Chang Y.-H."/>
        </authorList>
    </citation>
    <scope>NUCLEOTIDE SEQUENCE [LARGE SCALE GENOMIC DNA]</scope>
    <source>
        <strain evidence="12 13">YH-panp20</strain>
    </source>
</reference>
<dbReference type="Pfam" id="PF00035">
    <property type="entry name" value="dsrm"/>
    <property type="match status" value="1"/>
</dbReference>
<feature type="binding site" evidence="9">
    <location>
        <position position="119"/>
    </location>
    <ligand>
        <name>Mg(2+)</name>
        <dbReference type="ChEBI" id="CHEBI:18420"/>
    </ligand>
</feature>
<dbReference type="OrthoDB" id="9805026at2"/>
<keyword evidence="9" id="KW-0963">Cytoplasm</keyword>
<evidence type="ECO:0000256" key="8">
    <source>
        <dbReference type="ARBA" id="ARBA00022884"/>
    </source>
</evidence>
<keyword evidence="9" id="KW-0699">rRNA-binding</keyword>
<dbReference type="SMART" id="SM00358">
    <property type="entry name" value="DSRM"/>
    <property type="match status" value="1"/>
</dbReference>
<keyword evidence="8 9" id="KW-0694">RNA-binding</keyword>
<keyword evidence="9" id="KW-0479">Metal-binding</keyword>
<dbReference type="PANTHER" id="PTHR11207">
    <property type="entry name" value="RIBONUCLEASE III"/>
    <property type="match status" value="1"/>
</dbReference>
<evidence type="ECO:0000256" key="6">
    <source>
        <dbReference type="ARBA" id="ARBA00022759"/>
    </source>
</evidence>